<evidence type="ECO:0000313" key="3">
    <source>
        <dbReference type="Proteomes" id="UP000324632"/>
    </source>
</evidence>
<dbReference type="EMBL" id="SOYY01000018">
    <property type="protein sequence ID" value="KAA0708308.1"/>
    <property type="molecule type" value="Genomic_DNA"/>
</dbReference>
<feature type="compositionally biased region" description="Basic and acidic residues" evidence="1">
    <location>
        <begin position="576"/>
        <end position="599"/>
    </location>
</feature>
<keyword evidence="3" id="KW-1185">Reference proteome</keyword>
<evidence type="ECO:0000313" key="2">
    <source>
        <dbReference type="EMBL" id="KAA0708308.1"/>
    </source>
</evidence>
<evidence type="ECO:0000256" key="1">
    <source>
        <dbReference type="SAM" id="MobiDB-lite"/>
    </source>
</evidence>
<name>A0A5A9NG37_9TELE</name>
<feature type="region of interest" description="Disordered" evidence="1">
    <location>
        <begin position="550"/>
        <end position="599"/>
    </location>
</feature>
<protein>
    <submittedName>
        <fullName evidence="2">ATPase family AAA domain-containing protein 2B</fullName>
    </submittedName>
</protein>
<reference evidence="2 3" key="1">
    <citation type="journal article" date="2019" name="Mol. Ecol. Resour.">
        <title>Chromosome-level genome assembly of Triplophysa tibetana, a fish adapted to the harsh high-altitude environment of the Tibetan Plateau.</title>
        <authorList>
            <person name="Yang X."/>
            <person name="Liu H."/>
            <person name="Ma Z."/>
            <person name="Zou Y."/>
            <person name="Zou M."/>
            <person name="Mao Y."/>
            <person name="Li X."/>
            <person name="Wang H."/>
            <person name="Chen T."/>
            <person name="Wang W."/>
            <person name="Yang R."/>
        </authorList>
    </citation>
    <scope>NUCLEOTIDE SEQUENCE [LARGE SCALE GENOMIC DNA]</scope>
    <source>
        <strain evidence="2">TTIB1903HZAU</strain>
        <tissue evidence="2">Muscle</tissue>
    </source>
</reference>
<sequence length="599" mass="65593">MCFYIKLTVESKHPAQRSVMNPRKPSNPLDSSRRSKVGKKVCKGNGYRLCEIGNASLSTRLGLANAKMPLVALNLFQQHYISKLDPLCIETLLTFSMRQATVKRTHPRKCQRSGVESSSGGHCYLHKRFLRTDCDEGCAGCCIMGVVMGKAVPTRRTFKMTDFVFVCCDTINKALSTASLVPSDTSSVFFRGPPPLRPITQWTDNIKRKLRRRPIWGRGIIRKKKSYKKEEAEDDDEPEEEEGAEDSVAMVQDESSCDTMEPDKQPLQANGHVLSTEEENSCEPTASRDSPGEEEADRALSVGATTGEGSAAPVLKECVNGNESMDSIDSGKGTEGGGKEVAAGLGSVTGDAVEHEPAEHEETSGPECIAEENETLEEETMCDTDHEKEGSSKEKECAKGPSDGQRSPDTLEEAAQIPPPPALVVDHQRLKRVSVVLSVLLDNTQVPTLVNLLLQHLKSQRLKKRSLSHDTPRSQSVLKNTPDDINRLLCSVFRWLVLSGPGAGESDGGRRPRSTGAVGAGGFESCWFQCGSTGETLFCAQSVYLPAPRRLRQEPPDRGDGEPGSAFRNIPVMKRGLSERNPIEYFDTRGREQRSEASP</sequence>
<dbReference type="Proteomes" id="UP000324632">
    <property type="component" value="Chromosome 18"/>
</dbReference>
<organism evidence="2 3">
    <name type="scientific">Triplophysa tibetana</name>
    <dbReference type="NCBI Taxonomy" id="1572043"/>
    <lineage>
        <taxon>Eukaryota</taxon>
        <taxon>Metazoa</taxon>
        <taxon>Chordata</taxon>
        <taxon>Craniata</taxon>
        <taxon>Vertebrata</taxon>
        <taxon>Euteleostomi</taxon>
        <taxon>Actinopterygii</taxon>
        <taxon>Neopterygii</taxon>
        <taxon>Teleostei</taxon>
        <taxon>Ostariophysi</taxon>
        <taxon>Cypriniformes</taxon>
        <taxon>Nemacheilidae</taxon>
        <taxon>Triplophysa</taxon>
    </lineage>
</organism>
<feature type="region of interest" description="Disordered" evidence="1">
    <location>
        <begin position="226"/>
        <end position="420"/>
    </location>
</feature>
<feature type="compositionally biased region" description="Acidic residues" evidence="1">
    <location>
        <begin position="232"/>
        <end position="245"/>
    </location>
</feature>
<feature type="compositionally biased region" description="Acidic residues" evidence="1">
    <location>
        <begin position="369"/>
        <end position="382"/>
    </location>
</feature>
<feature type="compositionally biased region" description="Basic and acidic residues" evidence="1">
    <location>
        <begin position="551"/>
        <end position="561"/>
    </location>
</feature>
<feature type="region of interest" description="Disordered" evidence="1">
    <location>
        <begin position="14"/>
        <end position="37"/>
    </location>
</feature>
<proteinExistence type="predicted"/>
<gene>
    <name evidence="2" type="ORF">E1301_Tti005550</name>
</gene>
<comment type="caution">
    <text evidence="2">The sequence shown here is derived from an EMBL/GenBank/DDBJ whole genome shotgun (WGS) entry which is preliminary data.</text>
</comment>
<accession>A0A5A9NG37</accession>
<feature type="compositionally biased region" description="Basic and acidic residues" evidence="1">
    <location>
        <begin position="352"/>
        <end position="363"/>
    </location>
</feature>
<dbReference type="AlphaFoldDB" id="A0A5A9NG37"/>
<feature type="compositionally biased region" description="Basic and acidic residues" evidence="1">
    <location>
        <begin position="383"/>
        <end position="398"/>
    </location>
</feature>